<evidence type="ECO:0000313" key="2">
    <source>
        <dbReference type="EMBL" id="MBP0114354.1"/>
    </source>
</evidence>
<organism evidence="2 3">
    <name type="scientific">Bradyrhizobium vignae</name>
    <dbReference type="NCBI Taxonomy" id="1549949"/>
    <lineage>
        <taxon>Bacteria</taxon>
        <taxon>Pseudomonadati</taxon>
        <taxon>Pseudomonadota</taxon>
        <taxon>Alphaproteobacteria</taxon>
        <taxon>Hyphomicrobiales</taxon>
        <taxon>Nitrobacteraceae</taxon>
        <taxon>Bradyrhizobium</taxon>
    </lineage>
</organism>
<name>A0ABS4A1R6_9BRAD</name>
<dbReference type="EMBL" id="JAGIKT010000062">
    <property type="protein sequence ID" value="MBP0114354.1"/>
    <property type="molecule type" value="Genomic_DNA"/>
</dbReference>
<dbReference type="Proteomes" id="UP000669317">
    <property type="component" value="Unassembled WGS sequence"/>
</dbReference>
<feature type="region of interest" description="Disordered" evidence="1">
    <location>
        <begin position="152"/>
        <end position="172"/>
    </location>
</feature>
<gene>
    <name evidence="2" type="ORF">JWS04_25370</name>
</gene>
<evidence type="ECO:0000256" key="1">
    <source>
        <dbReference type="SAM" id="MobiDB-lite"/>
    </source>
</evidence>
<keyword evidence="3" id="KW-1185">Reference proteome</keyword>
<protein>
    <submittedName>
        <fullName evidence="2">Uncharacterized protein</fullName>
    </submittedName>
</protein>
<reference evidence="2 3" key="1">
    <citation type="submission" date="2021-03" db="EMBL/GenBank/DDBJ databases">
        <title>Genome Sequence of Bradyrhizobium vignae strain ISRA400.</title>
        <authorList>
            <person name="Tisa L.S."/>
            <person name="Svistoonoff S."/>
            <person name="Hocher V."/>
            <person name="Fall S."/>
            <person name="Zaiya A."/>
            <person name="Naing D."/>
            <person name="Niang N."/>
            <person name="Diouf A."/>
            <person name="Dasylva M.C."/>
            <person name="Toure O."/>
            <person name="Gueye M."/>
            <person name="Gully D."/>
            <person name="Tisseyre P."/>
            <person name="Simpson S."/>
            <person name="Morris K."/>
            <person name="Thomas W.K."/>
        </authorList>
    </citation>
    <scope>NUCLEOTIDE SEQUENCE [LARGE SCALE GENOMIC DNA]</scope>
    <source>
        <strain evidence="2 3">ISRA400</strain>
    </source>
</reference>
<accession>A0ABS4A1R6</accession>
<evidence type="ECO:0000313" key="3">
    <source>
        <dbReference type="Proteomes" id="UP000669317"/>
    </source>
</evidence>
<sequence>MIWTKILPGPVDNQTEREAFAVWKKAAQELAHGHEAITNASRDVLRKALVHLDALFRSAPGSVHKAYRNLTERRIEKARETFTDTIGDGHLAWSLSDETPELAALGMGGLIREIDRVLAERRSHWPIAPSEWHLEQLGCWFIPRQGVSALRPARRGKPTQSEARSFTGYYLH</sequence>
<proteinExistence type="predicted"/>
<comment type="caution">
    <text evidence="2">The sequence shown here is derived from an EMBL/GenBank/DDBJ whole genome shotgun (WGS) entry which is preliminary data.</text>
</comment>
<dbReference type="RefSeq" id="WP_209295964.1">
    <property type="nucleotide sequence ID" value="NZ_JAGIKT010000062.1"/>
</dbReference>